<dbReference type="EMBL" id="JBBPBM010000006">
    <property type="protein sequence ID" value="KAK8579769.1"/>
    <property type="molecule type" value="Genomic_DNA"/>
</dbReference>
<accession>A0ABR2FFQ8</accession>
<proteinExistence type="predicted"/>
<dbReference type="Proteomes" id="UP001472677">
    <property type="component" value="Unassembled WGS sequence"/>
</dbReference>
<sequence>MSSISQQISEILSSTHEWTLSVRPYVSLAAPSALKLFFPGLPLKRLRVKHRIHITACHLCSAIHSKFRNLGDSIPIKQLTKGMSKTGSLLDGVQLAETLGTAGVRGPQVSVLWRTVKHIRKEERGISLLHSSIDGKELLSRIDRAFKGKELTERQSQE</sequence>
<comment type="caution">
    <text evidence="1">The sequence shown here is derived from an EMBL/GenBank/DDBJ whole genome shotgun (WGS) entry which is preliminary data.</text>
</comment>
<gene>
    <name evidence="1" type="ORF">V6N12_070078</name>
</gene>
<protein>
    <submittedName>
        <fullName evidence="1">Uncharacterized protein</fullName>
    </submittedName>
</protein>
<name>A0ABR2FFQ8_9ROSI</name>
<keyword evidence="2" id="KW-1185">Reference proteome</keyword>
<dbReference type="PANTHER" id="PTHR33642:SF5">
    <property type="entry name" value="MATURASE"/>
    <property type="match status" value="1"/>
</dbReference>
<evidence type="ECO:0000313" key="2">
    <source>
        <dbReference type="Proteomes" id="UP001472677"/>
    </source>
</evidence>
<reference evidence="1 2" key="1">
    <citation type="journal article" date="2024" name="G3 (Bethesda)">
        <title>Genome assembly of Hibiscus sabdariffa L. provides insights into metabolisms of medicinal natural products.</title>
        <authorList>
            <person name="Kim T."/>
        </authorList>
    </citation>
    <scope>NUCLEOTIDE SEQUENCE [LARGE SCALE GENOMIC DNA]</scope>
    <source>
        <strain evidence="1">TK-2024</strain>
        <tissue evidence="1">Old leaves</tissue>
    </source>
</reference>
<dbReference type="PANTHER" id="PTHR33642">
    <property type="entry name" value="COX1/OXI3 INTRON 1 PROTEIN-RELATED"/>
    <property type="match status" value="1"/>
</dbReference>
<organism evidence="1 2">
    <name type="scientific">Hibiscus sabdariffa</name>
    <name type="common">roselle</name>
    <dbReference type="NCBI Taxonomy" id="183260"/>
    <lineage>
        <taxon>Eukaryota</taxon>
        <taxon>Viridiplantae</taxon>
        <taxon>Streptophyta</taxon>
        <taxon>Embryophyta</taxon>
        <taxon>Tracheophyta</taxon>
        <taxon>Spermatophyta</taxon>
        <taxon>Magnoliopsida</taxon>
        <taxon>eudicotyledons</taxon>
        <taxon>Gunneridae</taxon>
        <taxon>Pentapetalae</taxon>
        <taxon>rosids</taxon>
        <taxon>malvids</taxon>
        <taxon>Malvales</taxon>
        <taxon>Malvaceae</taxon>
        <taxon>Malvoideae</taxon>
        <taxon>Hibiscus</taxon>
    </lineage>
</organism>
<evidence type="ECO:0000313" key="1">
    <source>
        <dbReference type="EMBL" id="KAK8579769.1"/>
    </source>
</evidence>